<keyword evidence="10" id="KW-1185">Reference proteome</keyword>
<evidence type="ECO:0000313" key="9">
    <source>
        <dbReference type="EMBL" id="KAG9973402.1"/>
    </source>
</evidence>
<sequence>DFTYLSSRMQSATPTGVLKDSYTPTNSPQACPTLDSDWQTEASPLPPTPDSDTCQCEFESLSCVPKSSLSATQMSDLFGTVCGLSESACAGIQHNATTGKYGAYSMCNSTVQLAVALDTYYKQQSSQASACNFGGMAMIQNAGAKCSGSVAASSGPSGSASASRSSNAGSSLVVHHAFQANGAICYSYLLLVGISLSFLQDIKVVTTIVADMAIQDLIIPGASHLQLSPTLAINEAVESVQAQGRKVVHLGFGEATFPIQKDVLKIHEHYSRSTSYMPVAGLMSLRQSIAKFNSERLGVRIDTEQIIVAPGSKALLFALFDILQGDVLLPRPSWVSYEPQIKHANKSLFWVETDEEDRHTITKQALDDTYEKAIQNGGNPRIMLINSPSNPTGQTFTATNMEIIVRFCQTKQILLISDEIYSDIAFDGLSGMESPLKYAKVEDSSTSIIVTGGLSKTYSAGGWRVGYAILPRSTAGSKVMKVLIAYASECWSAASSPSQHAAVEAFSTGEHMTQYRESVRLLHTHCTTRLYESLRDLGLKVAKPSGAFYVYPSFQPYAKQLAKVGVRISAELSQWLIMQCGIAALPGSAFGEDDEGLEGGRLRLRMATSYLYFKDQEERYTKGHKLLEEAAIGRDLQLPMLDEAISALAAAVEKIKSI</sequence>
<feature type="region of interest" description="Disordered" evidence="7">
    <location>
        <begin position="15"/>
        <end position="51"/>
    </location>
</feature>
<dbReference type="SMART" id="SM00768">
    <property type="entry name" value="X8"/>
    <property type="match status" value="1"/>
</dbReference>
<reference evidence="9" key="2">
    <citation type="submission" date="2021-08" db="EMBL/GenBank/DDBJ databases">
        <authorList>
            <person name="Gostincar C."/>
            <person name="Sun X."/>
            <person name="Song Z."/>
            <person name="Gunde-Cimerman N."/>
        </authorList>
    </citation>
    <scope>NUCLEOTIDE SEQUENCE</scope>
    <source>
        <strain evidence="9">EXF-9298</strain>
    </source>
</reference>
<feature type="domain" description="X8" evidence="8">
    <location>
        <begin position="61"/>
        <end position="148"/>
    </location>
</feature>
<dbReference type="Gene3D" id="3.90.1150.10">
    <property type="entry name" value="Aspartate Aminotransferase, domain 1"/>
    <property type="match status" value="1"/>
</dbReference>
<dbReference type="PANTHER" id="PTHR46383:SF1">
    <property type="entry name" value="ASPARTATE AMINOTRANSFERASE"/>
    <property type="match status" value="1"/>
</dbReference>
<dbReference type="CDD" id="cd00609">
    <property type="entry name" value="AAT_like"/>
    <property type="match status" value="1"/>
</dbReference>
<dbReference type="InterPro" id="IPR004838">
    <property type="entry name" value="NHTrfase_class1_PyrdxlP-BS"/>
</dbReference>
<comment type="cofactor">
    <cofactor evidence="1">
        <name>pyridoxal 5'-phosphate</name>
        <dbReference type="ChEBI" id="CHEBI:597326"/>
    </cofactor>
</comment>
<reference evidence="9" key="1">
    <citation type="journal article" date="2021" name="J Fungi (Basel)">
        <title>Virulence traits and population genomics of the black yeast Aureobasidium melanogenum.</title>
        <authorList>
            <person name="Cernosa A."/>
            <person name="Sun X."/>
            <person name="Gostincar C."/>
            <person name="Fang C."/>
            <person name="Gunde-Cimerman N."/>
            <person name="Song Z."/>
        </authorList>
    </citation>
    <scope>NUCLEOTIDE SEQUENCE</scope>
    <source>
        <strain evidence="9">EXF-9298</strain>
    </source>
</reference>
<feature type="compositionally biased region" description="Polar residues" evidence="7">
    <location>
        <begin position="22"/>
        <end position="42"/>
    </location>
</feature>
<dbReference type="Pfam" id="PF00155">
    <property type="entry name" value="Aminotran_1_2"/>
    <property type="match status" value="1"/>
</dbReference>
<dbReference type="Gene3D" id="1.20.58.1040">
    <property type="match status" value="1"/>
</dbReference>
<dbReference type="AlphaFoldDB" id="A0A9P8FIA2"/>
<feature type="non-terminal residue" evidence="9">
    <location>
        <position position="658"/>
    </location>
</feature>
<comment type="similarity">
    <text evidence="2">Belongs to the class-I pyridoxal-phosphate-dependent aminotransferase family.</text>
</comment>
<dbReference type="InterPro" id="IPR015421">
    <property type="entry name" value="PyrdxlP-dep_Trfase_major"/>
</dbReference>
<evidence type="ECO:0000256" key="3">
    <source>
        <dbReference type="ARBA" id="ARBA00022576"/>
    </source>
</evidence>
<comment type="caution">
    <text evidence="9">The sequence shown here is derived from an EMBL/GenBank/DDBJ whole genome shotgun (WGS) entry which is preliminary data.</text>
</comment>
<proteinExistence type="inferred from homology"/>
<evidence type="ECO:0000256" key="4">
    <source>
        <dbReference type="ARBA" id="ARBA00022679"/>
    </source>
</evidence>
<keyword evidence="4 9" id="KW-0808">Transferase</keyword>
<dbReference type="Proteomes" id="UP000729357">
    <property type="component" value="Unassembled WGS sequence"/>
</dbReference>
<evidence type="ECO:0000256" key="5">
    <source>
        <dbReference type="ARBA" id="ARBA00022729"/>
    </source>
</evidence>
<gene>
    <name evidence="9" type="ORF">KCU98_g12655</name>
</gene>
<evidence type="ECO:0000256" key="6">
    <source>
        <dbReference type="ARBA" id="ARBA00022898"/>
    </source>
</evidence>
<protein>
    <submittedName>
        <fullName evidence="9">PLP-dependent transferase</fullName>
    </submittedName>
</protein>
<dbReference type="Gene3D" id="3.40.640.10">
    <property type="entry name" value="Type I PLP-dependent aspartate aminotransferase-like (Major domain)"/>
    <property type="match status" value="1"/>
</dbReference>
<dbReference type="InterPro" id="IPR012946">
    <property type="entry name" value="X8"/>
</dbReference>
<dbReference type="GO" id="GO:0008483">
    <property type="term" value="F:transaminase activity"/>
    <property type="evidence" value="ECO:0007669"/>
    <property type="project" value="UniProtKB-KW"/>
</dbReference>
<keyword evidence="5" id="KW-0732">Signal</keyword>
<dbReference type="InterPro" id="IPR015424">
    <property type="entry name" value="PyrdxlP-dep_Trfase"/>
</dbReference>
<evidence type="ECO:0000313" key="10">
    <source>
        <dbReference type="Proteomes" id="UP000729357"/>
    </source>
</evidence>
<dbReference type="GO" id="GO:0030170">
    <property type="term" value="F:pyridoxal phosphate binding"/>
    <property type="evidence" value="ECO:0007669"/>
    <property type="project" value="InterPro"/>
</dbReference>
<evidence type="ECO:0000256" key="1">
    <source>
        <dbReference type="ARBA" id="ARBA00001933"/>
    </source>
</evidence>
<dbReference type="InterPro" id="IPR004839">
    <property type="entry name" value="Aminotransferase_I/II_large"/>
</dbReference>
<keyword evidence="6" id="KW-0663">Pyridoxal phosphate</keyword>
<evidence type="ECO:0000256" key="2">
    <source>
        <dbReference type="ARBA" id="ARBA00007441"/>
    </source>
</evidence>
<keyword evidence="3" id="KW-0032">Aminotransferase</keyword>
<dbReference type="GO" id="GO:0006520">
    <property type="term" value="P:amino acid metabolic process"/>
    <property type="evidence" value="ECO:0007669"/>
    <property type="project" value="InterPro"/>
</dbReference>
<dbReference type="SUPFAM" id="SSF53383">
    <property type="entry name" value="PLP-dependent transferases"/>
    <property type="match status" value="1"/>
</dbReference>
<evidence type="ECO:0000259" key="8">
    <source>
        <dbReference type="SMART" id="SM00768"/>
    </source>
</evidence>
<dbReference type="InterPro" id="IPR050596">
    <property type="entry name" value="AspAT/PAT-like"/>
</dbReference>
<evidence type="ECO:0000256" key="7">
    <source>
        <dbReference type="SAM" id="MobiDB-lite"/>
    </source>
</evidence>
<dbReference type="Pfam" id="PF07983">
    <property type="entry name" value="X8"/>
    <property type="match status" value="1"/>
</dbReference>
<accession>A0A9P8FIA2</accession>
<dbReference type="PANTHER" id="PTHR46383">
    <property type="entry name" value="ASPARTATE AMINOTRANSFERASE"/>
    <property type="match status" value="1"/>
</dbReference>
<feature type="non-terminal residue" evidence="9">
    <location>
        <position position="1"/>
    </location>
</feature>
<name>A0A9P8FIA2_AURME</name>
<organism evidence="9 10">
    <name type="scientific">Aureobasidium melanogenum</name>
    <name type="common">Aureobasidium pullulans var. melanogenum</name>
    <dbReference type="NCBI Taxonomy" id="46634"/>
    <lineage>
        <taxon>Eukaryota</taxon>
        <taxon>Fungi</taxon>
        <taxon>Dikarya</taxon>
        <taxon>Ascomycota</taxon>
        <taxon>Pezizomycotina</taxon>
        <taxon>Dothideomycetes</taxon>
        <taxon>Dothideomycetidae</taxon>
        <taxon>Dothideales</taxon>
        <taxon>Saccotheciaceae</taxon>
        <taxon>Aureobasidium</taxon>
    </lineage>
</organism>
<dbReference type="EMBL" id="JAHFXS010002209">
    <property type="protein sequence ID" value="KAG9973402.1"/>
    <property type="molecule type" value="Genomic_DNA"/>
</dbReference>
<dbReference type="InterPro" id="IPR015422">
    <property type="entry name" value="PyrdxlP-dep_Trfase_small"/>
</dbReference>
<dbReference type="PROSITE" id="PS00105">
    <property type="entry name" value="AA_TRANSFER_CLASS_1"/>
    <property type="match status" value="1"/>
</dbReference>